<keyword evidence="1" id="KW-0732">Signal</keyword>
<organism evidence="2 3">
    <name type="scientific">Duganella alba</name>
    <dbReference type="NCBI Taxonomy" id="2666081"/>
    <lineage>
        <taxon>Bacteria</taxon>
        <taxon>Pseudomonadati</taxon>
        <taxon>Pseudomonadota</taxon>
        <taxon>Betaproteobacteria</taxon>
        <taxon>Burkholderiales</taxon>
        <taxon>Oxalobacteraceae</taxon>
        <taxon>Telluria group</taxon>
        <taxon>Duganella</taxon>
    </lineage>
</organism>
<dbReference type="RefSeq" id="WP_154362222.1">
    <property type="nucleotide sequence ID" value="NZ_WKJM01000028.1"/>
</dbReference>
<evidence type="ECO:0000256" key="1">
    <source>
        <dbReference type="SAM" id="SignalP"/>
    </source>
</evidence>
<dbReference type="EMBL" id="WKJM01000028">
    <property type="protein sequence ID" value="MRX11067.1"/>
    <property type="molecule type" value="Genomic_DNA"/>
</dbReference>
<dbReference type="AlphaFoldDB" id="A0A6L5QN25"/>
<feature type="signal peptide" evidence="1">
    <location>
        <begin position="1"/>
        <end position="20"/>
    </location>
</feature>
<name>A0A6L5QN25_9BURK</name>
<proteinExistence type="predicted"/>
<reference evidence="2 3" key="1">
    <citation type="submission" date="2019-11" db="EMBL/GenBank/DDBJ databases">
        <title>Novel species isolated from a subtropical stream in China.</title>
        <authorList>
            <person name="Lu H."/>
        </authorList>
    </citation>
    <scope>NUCLEOTIDE SEQUENCE [LARGE SCALE GENOMIC DNA]</scope>
    <source>
        <strain evidence="2 3">FT25W</strain>
    </source>
</reference>
<dbReference type="InterPro" id="IPR006597">
    <property type="entry name" value="Sel1-like"/>
</dbReference>
<keyword evidence="3" id="KW-1185">Reference proteome</keyword>
<sequence>MSKNVIAAVALTALCGLLHADELGDAQRLWEKREFKQAFQQFSVLAERGVPAAQLQLGEMYGFGEGTAQDVDKAAYWLNRAKAAGQPEAAESLLLVQERQRRKAEIEYYTTHYDGAALRYDHYGCVQPTIPAVSKSNADIKAVNAAVTAWTSCYGRFVQGIGNSQPATGVIPPDLFKLMSNEEYQRASVQIENKVQQLIVEPQRLAETVMAENKAWKSATEKYVLDNNASIDERNKKNKIEYDVLNKEIESDYAMRQDILRARSKQR</sequence>
<dbReference type="Gene3D" id="1.25.40.10">
    <property type="entry name" value="Tetratricopeptide repeat domain"/>
    <property type="match status" value="1"/>
</dbReference>
<feature type="chain" id="PRO_5026779688" evidence="1">
    <location>
        <begin position="21"/>
        <end position="267"/>
    </location>
</feature>
<dbReference type="Proteomes" id="UP000481037">
    <property type="component" value="Unassembled WGS sequence"/>
</dbReference>
<comment type="caution">
    <text evidence="2">The sequence shown here is derived from an EMBL/GenBank/DDBJ whole genome shotgun (WGS) entry which is preliminary data.</text>
</comment>
<evidence type="ECO:0000313" key="3">
    <source>
        <dbReference type="Proteomes" id="UP000481037"/>
    </source>
</evidence>
<dbReference type="SUPFAM" id="SSF81901">
    <property type="entry name" value="HCP-like"/>
    <property type="match status" value="1"/>
</dbReference>
<gene>
    <name evidence="2" type="ORF">GJ697_24900</name>
</gene>
<dbReference type="InterPro" id="IPR011990">
    <property type="entry name" value="TPR-like_helical_dom_sf"/>
</dbReference>
<protein>
    <submittedName>
        <fullName evidence="2">Sel1 repeat family protein</fullName>
    </submittedName>
</protein>
<accession>A0A6L5QN25</accession>
<dbReference type="SMART" id="SM00671">
    <property type="entry name" value="SEL1"/>
    <property type="match status" value="1"/>
</dbReference>
<evidence type="ECO:0000313" key="2">
    <source>
        <dbReference type="EMBL" id="MRX11067.1"/>
    </source>
</evidence>